<dbReference type="Proteomes" id="UP000714275">
    <property type="component" value="Unassembled WGS sequence"/>
</dbReference>
<dbReference type="InterPro" id="IPR036249">
    <property type="entry name" value="Thioredoxin-like_sf"/>
</dbReference>
<dbReference type="OrthoDB" id="418495at2759"/>
<dbReference type="GO" id="GO:0015038">
    <property type="term" value="F:glutathione disulfide oxidoreductase activity"/>
    <property type="evidence" value="ECO:0007669"/>
    <property type="project" value="TreeGrafter"/>
</dbReference>
<keyword evidence="3" id="KW-1185">Reference proteome</keyword>
<dbReference type="CDD" id="cd02066">
    <property type="entry name" value="GRX_family"/>
    <property type="match status" value="1"/>
</dbReference>
<name>A0A9P7A6H9_9AGAM</name>
<gene>
    <name evidence="2" type="ORF">EV702DRAFT_1061691</name>
</gene>
<sequence>MYMFSQIYRAVSSRLPSLSSSSHTSSASRMNPKEIQEFVENNLKDNGLVVFIRTSPPCYFCQQALRFLQKYPELQGKSIDLSETGEQQAIISYLGSLPGSAPTFPRVFANKELIGGYSDLEGLGPSGIKAIIQKV</sequence>
<dbReference type="InterPro" id="IPR002109">
    <property type="entry name" value="Glutaredoxin"/>
</dbReference>
<proteinExistence type="predicted"/>
<accession>A0A9P7A6H9</accession>
<dbReference type="InterPro" id="IPR047185">
    <property type="entry name" value="GLRX1"/>
</dbReference>
<comment type="caution">
    <text evidence="2">The sequence shown here is derived from an EMBL/GenBank/DDBJ whole genome shotgun (WGS) entry which is preliminary data.</text>
</comment>
<dbReference type="Gene3D" id="3.40.30.10">
    <property type="entry name" value="Glutaredoxin"/>
    <property type="match status" value="1"/>
</dbReference>
<organism evidence="2 3">
    <name type="scientific">Suillus placidus</name>
    <dbReference type="NCBI Taxonomy" id="48579"/>
    <lineage>
        <taxon>Eukaryota</taxon>
        <taxon>Fungi</taxon>
        <taxon>Dikarya</taxon>
        <taxon>Basidiomycota</taxon>
        <taxon>Agaricomycotina</taxon>
        <taxon>Agaricomycetes</taxon>
        <taxon>Agaricomycetidae</taxon>
        <taxon>Boletales</taxon>
        <taxon>Suillineae</taxon>
        <taxon>Suillaceae</taxon>
        <taxon>Suillus</taxon>
    </lineage>
</organism>
<reference evidence="2" key="1">
    <citation type="journal article" date="2020" name="New Phytol.">
        <title>Comparative genomics reveals dynamic genome evolution in host specialist ectomycorrhizal fungi.</title>
        <authorList>
            <person name="Lofgren L.A."/>
            <person name="Nguyen N.H."/>
            <person name="Vilgalys R."/>
            <person name="Ruytinx J."/>
            <person name="Liao H.L."/>
            <person name="Branco S."/>
            <person name="Kuo A."/>
            <person name="LaButti K."/>
            <person name="Lipzen A."/>
            <person name="Andreopoulos W."/>
            <person name="Pangilinan J."/>
            <person name="Riley R."/>
            <person name="Hundley H."/>
            <person name="Na H."/>
            <person name="Barry K."/>
            <person name="Grigoriev I.V."/>
            <person name="Stajich J.E."/>
            <person name="Kennedy P.G."/>
        </authorList>
    </citation>
    <scope>NUCLEOTIDE SEQUENCE</scope>
    <source>
        <strain evidence="2">DOB743</strain>
    </source>
</reference>
<dbReference type="GO" id="GO:0005739">
    <property type="term" value="C:mitochondrion"/>
    <property type="evidence" value="ECO:0007669"/>
    <property type="project" value="TreeGrafter"/>
</dbReference>
<dbReference type="PROSITE" id="PS51354">
    <property type="entry name" value="GLUTAREDOXIN_2"/>
    <property type="match status" value="1"/>
</dbReference>
<dbReference type="PANTHER" id="PTHR46185:SF1">
    <property type="entry name" value="GLUTAREDOXIN-1"/>
    <property type="match status" value="1"/>
</dbReference>
<dbReference type="Pfam" id="PF00462">
    <property type="entry name" value="Glutaredoxin"/>
    <property type="match status" value="1"/>
</dbReference>
<dbReference type="AlphaFoldDB" id="A0A9P7A6H9"/>
<protein>
    <recommendedName>
        <fullName evidence="1">Glutaredoxin domain-containing protein</fullName>
    </recommendedName>
</protein>
<evidence type="ECO:0000313" key="2">
    <source>
        <dbReference type="EMBL" id="KAG1783369.1"/>
    </source>
</evidence>
<feature type="domain" description="Glutaredoxin" evidence="1">
    <location>
        <begin position="50"/>
        <end position="114"/>
    </location>
</feature>
<dbReference type="SUPFAM" id="SSF52833">
    <property type="entry name" value="Thioredoxin-like"/>
    <property type="match status" value="1"/>
</dbReference>
<dbReference type="PANTHER" id="PTHR46185">
    <property type="entry name" value="GLUTAREDOXIN-1"/>
    <property type="match status" value="1"/>
</dbReference>
<evidence type="ECO:0000313" key="3">
    <source>
        <dbReference type="Proteomes" id="UP000714275"/>
    </source>
</evidence>
<evidence type="ECO:0000259" key="1">
    <source>
        <dbReference type="Pfam" id="PF00462"/>
    </source>
</evidence>
<dbReference type="EMBL" id="JABBWD010000002">
    <property type="protein sequence ID" value="KAG1783369.1"/>
    <property type="molecule type" value="Genomic_DNA"/>
</dbReference>